<dbReference type="PANTHER" id="PTHR10662">
    <property type="entry name" value="NUCLEAR RNA EXPORT FACTOR"/>
    <property type="match status" value="1"/>
</dbReference>
<evidence type="ECO:0000313" key="4">
    <source>
        <dbReference type="WBParaSite" id="SVE_0503700.1"/>
    </source>
</evidence>
<dbReference type="PANTHER" id="PTHR10662:SF22">
    <property type="entry name" value="NUCLEAR RNA EXPORT FACTOR 1"/>
    <property type="match status" value="1"/>
</dbReference>
<dbReference type="InterPro" id="IPR030217">
    <property type="entry name" value="NXF_fam"/>
</dbReference>
<reference evidence="3" key="1">
    <citation type="submission" date="2014-07" db="EMBL/GenBank/DDBJ databases">
        <authorList>
            <person name="Martin A.A"/>
            <person name="De Silva N."/>
        </authorList>
    </citation>
    <scope>NUCLEOTIDE SEQUENCE</scope>
</reference>
<dbReference type="WBParaSite" id="SVE_0503700.1">
    <property type="protein sequence ID" value="SVE_0503700.1"/>
    <property type="gene ID" value="SVE_0503700"/>
</dbReference>
<dbReference type="PROSITE" id="PS50177">
    <property type="entry name" value="NTF2_DOMAIN"/>
    <property type="match status" value="1"/>
</dbReference>
<evidence type="ECO:0000256" key="1">
    <source>
        <dbReference type="SAM" id="SignalP"/>
    </source>
</evidence>
<dbReference type="Gene3D" id="3.80.10.10">
    <property type="entry name" value="Ribonuclease Inhibitor"/>
    <property type="match status" value="1"/>
</dbReference>
<feature type="domain" description="NTF2" evidence="2">
    <location>
        <begin position="114"/>
        <end position="148"/>
    </location>
</feature>
<proteinExistence type="predicted"/>
<keyword evidence="1" id="KW-0732">Signal</keyword>
<dbReference type="PROSITE" id="PS51450">
    <property type="entry name" value="LRR"/>
    <property type="match status" value="1"/>
</dbReference>
<name>A0A0K0F888_STRVS</name>
<feature type="signal peptide" evidence="1">
    <location>
        <begin position="1"/>
        <end position="15"/>
    </location>
</feature>
<keyword evidence="3" id="KW-1185">Reference proteome</keyword>
<dbReference type="Gene3D" id="3.10.450.50">
    <property type="match status" value="1"/>
</dbReference>
<evidence type="ECO:0000313" key="3">
    <source>
        <dbReference type="Proteomes" id="UP000035680"/>
    </source>
</evidence>
<dbReference type="SUPFAM" id="SSF54427">
    <property type="entry name" value="NTF2-like"/>
    <property type="match status" value="1"/>
</dbReference>
<dbReference type="AlphaFoldDB" id="A0A0K0F888"/>
<organism evidence="3 4">
    <name type="scientific">Strongyloides venezuelensis</name>
    <name type="common">Threadworm</name>
    <dbReference type="NCBI Taxonomy" id="75913"/>
    <lineage>
        <taxon>Eukaryota</taxon>
        <taxon>Metazoa</taxon>
        <taxon>Ecdysozoa</taxon>
        <taxon>Nematoda</taxon>
        <taxon>Chromadorea</taxon>
        <taxon>Rhabditida</taxon>
        <taxon>Tylenchina</taxon>
        <taxon>Panagrolaimomorpha</taxon>
        <taxon>Strongyloidoidea</taxon>
        <taxon>Strongyloididae</taxon>
        <taxon>Strongyloides</taxon>
    </lineage>
</organism>
<protein>
    <submittedName>
        <fullName evidence="4">Nuclear RNA export factor 2 (inferred by orthology to a D. melanogaster protein)</fullName>
    </submittedName>
</protein>
<feature type="chain" id="PRO_5012723441" evidence="1">
    <location>
        <begin position="16"/>
        <end position="198"/>
    </location>
</feature>
<dbReference type="GO" id="GO:0003723">
    <property type="term" value="F:RNA binding"/>
    <property type="evidence" value="ECO:0007669"/>
    <property type="project" value="TreeGrafter"/>
</dbReference>
<dbReference type="InterPro" id="IPR032710">
    <property type="entry name" value="NTF2-like_dom_sf"/>
</dbReference>
<dbReference type="STRING" id="75913.A0A0K0F888"/>
<sequence>MIFTMLMLKILDLSCNFIGKVPELSRIRIWKIEELFPENTGISNFFTKTSEYPRTAQGYFPYLKSLVCLKIVELKYCFQDGIPIKVNNYAPVISDEQNVTFKPSFSPSKDIETVLKMFVVQYYDIFYGPNRITTRKQLSKAYDENAIFLHVFETIKDGNQVGVSKSFKILRGPCYKSHRKSSHNILFEDKFNLRRKET</sequence>
<dbReference type="GO" id="GO:0005634">
    <property type="term" value="C:nucleus"/>
    <property type="evidence" value="ECO:0007669"/>
    <property type="project" value="TreeGrafter"/>
</dbReference>
<accession>A0A0K0F888</accession>
<dbReference type="InterPro" id="IPR018222">
    <property type="entry name" value="Nuclear_transport_factor_2_euk"/>
</dbReference>
<dbReference type="Proteomes" id="UP000035680">
    <property type="component" value="Unassembled WGS sequence"/>
</dbReference>
<evidence type="ECO:0000259" key="2">
    <source>
        <dbReference type="PROSITE" id="PS50177"/>
    </source>
</evidence>
<dbReference type="InterPro" id="IPR032675">
    <property type="entry name" value="LRR_dom_sf"/>
</dbReference>
<reference evidence="4" key="2">
    <citation type="submission" date="2015-08" db="UniProtKB">
        <authorList>
            <consortium name="WormBaseParasite"/>
        </authorList>
    </citation>
    <scope>IDENTIFICATION</scope>
</reference>
<dbReference type="InterPro" id="IPR001611">
    <property type="entry name" value="Leu-rich_rpt"/>
</dbReference>
<dbReference type="GO" id="GO:0016973">
    <property type="term" value="P:poly(A)+ mRNA export from nucleus"/>
    <property type="evidence" value="ECO:0007669"/>
    <property type="project" value="TreeGrafter"/>
</dbReference>